<feature type="region of interest" description="Disordered" evidence="1">
    <location>
        <begin position="417"/>
        <end position="438"/>
    </location>
</feature>
<accession>A0ABV6DHM7</accession>
<feature type="domain" description="TniQ" evidence="2">
    <location>
        <begin position="5"/>
        <end position="157"/>
    </location>
</feature>
<sequence length="616" mass="71250">MIPTLPTAYEDELLYSLLARCRIRNGTLSHKAFLLDAFGHKGISASVLLPSGIDNLVSNLPPGSTITADQLISQHTMFPLLTAFLSPQQKDKVYEGMKSMDGKGIYASAGILTSSIKLNSHLRFCRQCNLSDKSMYGEYYWHRIHQIPGLDICMKHEEWLHDSKVPTNQLNKHVYIPPNEENCKVDSVITKTPLALLEKYRFLNKNINILLNNTFTNRPFEWFGQFYVSKLQNMGYASQNGRVDQIRLQQDFVSFYGIEFLKHLQSDLTGNHHWLSGITRFHRKSFSFLRHLLLLNFLDVSLEEIFYRIESFKPFGDPPWLCLNPAAEHYKQKVVTDMTLTTCNKTKRLIGTFACSCRFIYTRKIGDEPFKKSRVKRFGEAWERECKRLAAEGFGLREIGRRLHADPITVKKCLMNGVKGRGEGQGNKQSEQRSTDRTNWLQLQEEHKELSKTELRKLNPGLYARLYRNDRNWLEQNSPALKNVTPNQRVDWSQRDKDILQRVQIAANKIMNAAGKPRRVTMSKIGAICGEKALLEKHLDRLPDTQAYLNLVAETEEQFRIRKIKWAIKELEQEGQELSIWRVLRKATIRSENCPPDIIEELTSRQDLKIESVCKD</sequence>
<keyword evidence="5" id="KW-1185">Reference proteome</keyword>
<protein>
    <submittedName>
        <fullName evidence="4">TnsD family transposase</fullName>
    </submittedName>
</protein>
<name>A0ABV6DHM7_9BACL</name>
<evidence type="ECO:0000256" key="1">
    <source>
        <dbReference type="SAM" id="MobiDB-lite"/>
    </source>
</evidence>
<dbReference type="InterPro" id="IPR009492">
    <property type="entry name" value="TniQ"/>
</dbReference>
<dbReference type="Proteomes" id="UP001589776">
    <property type="component" value="Unassembled WGS sequence"/>
</dbReference>
<reference evidence="4 5" key="1">
    <citation type="submission" date="2024-09" db="EMBL/GenBank/DDBJ databases">
        <authorList>
            <person name="Sun Q."/>
            <person name="Mori K."/>
        </authorList>
    </citation>
    <scope>NUCLEOTIDE SEQUENCE [LARGE SCALE GENOMIC DNA]</scope>
    <source>
        <strain evidence="4 5">CCM 7759</strain>
    </source>
</reference>
<dbReference type="EMBL" id="JBHLWN010000026">
    <property type="protein sequence ID" value="MFC0212127.1"/>
    <property type="molecule type" value="Genomic_DNA"/>
</dbReference>
<organism evidence="4 5">
    <name type="scientific">Paenibacillus chartarius</name>
    <dbReference type="NCBI Taxonomy" id="747481"/>
    <lineage>
        <taxon>Bacteria</taxon>
        <taxon>Bacillati</taxon>
        <taxon>Bacillota</taxon>
        <taxon>Bacilli</taxon>
        <taxon>Bacillales</taxon>
        <taxon>Paenibacillaceae</taxon>
        <taxon>Paenibacillus</taxon>
    </lineage>
</organism>
<proteinExistence type="predicted"/>
<feature type="domain" description="Transposon Tn7 transposition protein TnsD C-terminal" evidence="3">
    <location>
        <begin position="204"/>
        <end position="549"/>
    </location>
</feature>
<evidence type="ECO:0000313" key="4">
    <source>
        <dbReference type="EMBL" id="MFC0212127.1"/>
    </source>
</evidence>
<dbReference type="Pfam" id="PF06527">
    <property type="entry name" value="TniQ"/>
    <property type="match status" value="1"/>
</dbReference>
<evidence type="ECO:0000313" key="5">
    <source>
        <dbReference type="Proteomes" id="UP001589776"/>
    </source>
</evidence>
<evidence type="ECO:0000259" key="2">
    <source>
        <dbReference type="Pfam" id="PF06527"/>
    </source>
</evidence>
<gene>
    <name evidence="4" type="ORF">ACFFK0_06600</name>
</gene>
<evidence type="ECO:0000259" key="3">
    <source>
        <dbReference type="Pfam" id="PF15978"/>
    </source>
</evidence>
<dbReference type="Pfam" id="PF15978">
    <property type="entry name" value="TnsD"/>
    <property type="match status" value="1"/>
</dbReference>
<comment type="caution">
    <text evidence="4">The sequence shown here is derived from an EMBL/GenBank/DDBJ whole genome shotgun (WGS) entry which is preliminary data.</text>
</comment>
<dbReference type="InterPro" id="IPR032750">
    <property type="entry name" value="TnsD_C"/>
</dbReference>
<dbReference type="RefSeq" id="WP_377469218.1">
    <property type="nucleotide sequence ID" value="NZ_JBHLWN010000026.1"/>
</dbReference>